<dbReference type="InterPro" id="IPR045246">
    <property type="entry name" value="Piwi_ago-like"/>
</dbReference>
<feature type="region of interest" description="Disordered" evidence="1">
    <location>
        <begin position="20"/>
        <end position="47"/>
    </location>
</feature>
<dbReference type="SMART" id="SM01163">
    <property type="entry name" value="DUF1785"/>
    <property type="match status" value="1"/>
</dbReference>
<proteinExistence type="predicted"/>
<evidence type="ECO:0000259" key="3">
    <source>
        <dbReference type="PROSITE" id="PS50822"/>
    </source>
</evidence>
<dbReference type="PROSITE" id="PS50822">
    <property type="entry name" value="PIWI"/>
    <property type="match status" value="1"/>
</dbReference>
<dbReference type="InterPro" id="IPR036397">
    <property type="entry name" value="RNaseH_sf"/>
</dbReference>
<dbReference type="GO" id="GO:0003723">
    <property type="term" value="F:RNA binding"/>
    <property type="evidence" value="ECO:0007669"/>
    <property type="project" value="InterPro"/>
</dbReference>
<dbReference type="SUPFAM" id="SSF53098">
    <property type="entry name" value="Ribonuclease H-like"/>
    <property type="match status" value="1"/>
</dbReference>
<evidence type="ECO:0000256" key="1">
    <source>
        <dbReference type="SAM" id="MobiDB-lite"/>
    </source>
</evidence>
<evidence type="ECO:0000259" key="2">
    <source>
        <dbReference type="PROSITE" id="PS50821"/>
    </source>
</evidence>
<dbReference type="InterPro" id="IPR036085">
    <property type="entry name" value="PAZ_dom_sf"/>
</dbReference>
<dbReference type="InterPro" id="IPR003100">
    <property type="entry name" value="PAZ_dom"/>
</dbReference>
<evidence type="ECO:0000313" key="4">
    <source>
        <dbReference type="EMBL" id="OWZ23573.1"/>
    </source>
</evidence>
<dbReference type="SMART" id="SM00950">
    <property type="entry name" value="Piwi"/>
    <property type="match status" value="1"/>
</dbReference>
<dbReference type="Gene3D" id="3.30.420.10">
    <property type="entry name" value="Ribonuclease H-like superfamily/Ribonuclease H"/>
    <property type="match status" value="1"/>
</dbReference>
<dbReference type="Pfam" id="PF16487">
    <property type="entry name" value="ArgoMid"/>
    <property type="match status" value="1"/>
</dbReference>
<dbReference type="Pfam" id="PF08699">
    <property type="entry name" value="ArgoL1"/>
    <property type="match status" value="1"/>
</dbReference>
<dbReference type="InterPro" id="IPR032473">
    <property type="entry name" value="Argonaute_Mid_dom"/>
</dbReference>
<dbReference type="Pfam" id="PF02171">
    <property type="entry name" value="Piwi"/>
    <property type="match status" value="1"/>
</dbReference>
<dbReference type="InterPro" id="IPR014811">
    <property type="entry name" value="ArgoL1"/>
</dbReference>
<accession>A0A225X1G2</accession>
<comment type="caution">
    <text evidence="4">The sequence shown here is derived from an EMBL/GenBank/DDBJ whole genome shotgun (WGS) entry which is preliminary data.</text>
</comment>
<dbReference type="CDD" id="cd04657">
    <property type="entry name" value="Piwi_ago-like"/>
    <property type="match status" value="1"/>
</dbReference>
<feature type="domain" description="PAZ" evidence="2">
    <location>
        <begin position="150"/>
        <end position="263"/>
    </location>
</feature>
<gene>
    <name evidence="4" type="ORF">PHMEG_0001517</name>
</gene>
<dbReference type="SUPFAM" id="SSF101690">
    <property type="entry name" value="PAZ domain"/>
    <property type="match status" value="1"/>
</dbReference>
<dbReference type="STRING" id="4795.A0A225X1G2"/>
<dbReference type="PROSITE" id="PS50821">
    <property type="entry name" value="PAZ"/>
    <property type="match status" value="1"/>
</dbReference>
<name>A0A225X1G2_9STRA</name>
<dbReference type="AlphaFoldDB" id="A0A225X1G2"/>
<dbReference type="InterPro" id="IPR003165">
    <property type="entry name" value="Piwi"/>
</dbReference>
<dbReference type="EMBL" id="NBNE01000055">
    <property type="protein sequence ID" value="OWZ23573.1"/>
    <property type="molecule type" value="Genomic_DNA"/>
</dbReference>
<sequence>MSALYAPDLLPFDGDKMEFTKINPNNAGRTPEHSPPPALSDSEARRRGPRTFDVKMELVETIRMTHLLDHYSDPDVNVMPVLQALDIVVRHLASQRAILVGRELYSMKKTHTLRGGKELCWGYHQAVRKATESLVLNVNETSAVFYSPGPLMQLVVAALRVNDARHIRGLSERQLKSLSYALRKVEVVPTHRTDRPRAIFGVSAEPADRLIVVIKGEEMTVEQYYDMKYKRKLRFPQLPCVNVGSKRPGKETWLPIELCDISPGQHCANADDLDSPEITKITALQPNIRMKNILDHVKQANFRDDPYLGTFGMRVDLQMKVTNARVLEPPCVQYQNTSERPVNGEWSLKDKKFVKGVVISNWGVVVLAEVSEREVFKFLRMLCDVGHQRGVSFENIDPVFVHQNDHREVDVEKLMRTCFDRVAESGTPEMMLVVLPETRSSLYGPVKVVSDTILGVPCQCVASKNLRKANAAFCANVCLKLTMRLGGKTAVLGDPLPLLSSSPTILIGADVEHPRPGMGNQPSLAAVVASMDAFSSQYAARVGVQKASSDIHALPHMLRELFLSYFDRTKRRPEHVIYYRDGVGEGEYFDILQGEIRALRKAFKMISKGYNPPITFIVANKRHHTRAFPVDRHDADRRGNVKPGTVIDTDIVDPHRFDFFMFGHSSLQGTSKPCHYTVLYDENNLSAESIHRLTYDLGYTFSRSTHAVSVAAPVYYANEAAAHARNYLFGAPSSDNTEGSSFRFAKVHKNLLNGMYFI</sequence>
<dbReference type="Gene3D" id="2.170.260.10">
    <property type="entry name" value="paz domain"/>
    <property type="match status" value="1"/>
</dbReference>
<protein>
    <submittedName>
        <fullName evidence="4">Argonaute5</fullName>
    </submittedName>
</protein>
<dbReference type="Gene3D" id="3.40.50.2300">
    <property type="match status" value="1"/>
</dbReference>
<dbReference type="Proteomes" id="UP000198211">
    <property type="component" value="Unassembled WGS sequence"/>
</dbReference>
<dbReference type="CDD" id="cd02846">
    <property type="entry name" value="PAZ_argonaute_like"/>
    <property type="match status" value="1"/>
</dbReference>
<keyword evidence="5" id="KW-1185">Reference proteome</keyword>
<reference evidence="5" key="1">
    <citation type="submission" date="2017-03" db="EMBL/GenBank/DDBJ databases">
        <title>Phytopthora megakarya and P. palmivora, two closely related causual agents of cacao black pod achieved similar genome size and gene model numbers by different mechanisms.</title>
        <authorList>
            <person name="Ali S."/>
            <person name="Shao J."/>
            <person name="Larry D.J."/>
            <person name="Kronmiller B."/>
            <person name="Shen D."/>
            <person name="Strem M.D."/>
            <person name="Melnick R.L."/>
            <person name="Guiltinan M.J."/>
            <person name="Tyler B.M."/>
            <person name="Meinhardt L.W."/>
            <person name="Bailey B.A."/>
        </authorList>
    </citation>
    <scope>NUCLEOTIDE SEQUENCE [LARGE SCALE GENOMIC DNA]</scope>
    <source>
        <strain evidence="5">zdho120</strain>
    </source>
</reference>
<dbReference type="InterPro" id="IPR032472">
    <property type="entry name" value="ArgoL2"/>
</dbReference>
<dbReference type="Pfam" id="PF02170">
    <property type="entry name" value="PAZ"/>
    <property type="match status" value="1"/>
</dbReference>
<organism evidence="4 5">
    <name type="scientific">Phytophthora megakarya</name>
    <dbReference type="NCBI Taxonomy" id="4795"/>
    <lineage>
        <taxon>Eukaryota</taxon>
        <taxon>Sar</taxon>
        <taxon>Stramenopiles</taxon>
        <taxon>Oomycota</taxon>
        <taxon>Peronosporomycetes</taxon>
        <taxon>Peronosporales</taxon>
        <taxon>Peronosporaceae</taxon>
        <taxon>Phytophthora</taxon>
    </lineage>
</organism>
<dbReference type="InterPro" id="IPR012337">
    <property type="entry name" value="RNaseH-like_sf"/>
</dbReference>
<dbReference type="PANTHER" id="PTHR22891">
    <property type="entry name" value="EUKARYOTIC TRANSLATION INITIATION FACTOR 2C"/>
    <property type="match status" value="1"/>
</dbReference>
<dbReference type="OrthoDB" id="10252740at2759"/>
<evidence type="ECO:0000313" key="5">
    <source>
        <dbReference type="Proteomes" id="UP000198211"/>
    </source>
</evidence>
<dbReference type="Pfam" id="PF16488">
    <property type="entry name" value="ArgoL2"/>
    <property type="match status" value="1"/>
</dbReference>
<feature type="domain" description="Piwi" evidence="3">
    <location>
        <begin position="430"/>
        <end position="729"/>
    </location>
</feature>